<feature type="transmembrane region" description="Helical" evidence="1">
    <location>
        <begin position="48"/>
        <end position="65"/>
    </location>
</feature>
<keyword evidence="1" id="KW-0812">Transmembrane</keyword>
<reference evidence="2 3" key="1">
    <citation type="submission" date="2016-10" db="EMBL/GenBank/DDBJ databases">
        <authorList>
            <person name="de Groot N.N."/>
        </authorList>
    </citation>
    <scope>NUCLEOTIDE SEQUENCE [LARGE SCALE GENOMIC DNA]</scope>
    <source>
        <strain evidence="2 3">DSM 18610</strain>
    </source>
</reference>
<organism evidence="2 3">
    <name type="scientific">Pedobacter rhizosphaerae</name>
    <dbReference type="NCBI Taxonomy" id="390241"/>
    <lineage>
        <taxon>Bacteria</taxon>
        <taxon>Pseudomonadati</taxon>
        <taxon>Bacteroidota</taxon>
        <taxon>Sphingobacteriia</taxon>
        <taxon>Sphingobacteriales</taxon>
        <taxon>Sphingobacteriaceae</taxon>
        <taxon>Pedobacter</taxon>
    </lineage>
</organism>
<dbReference type="RefSeq" id="WP_090884956.1">
    <property type="nucleotide sequence ID" value="NZ_FOGG01000014.1"/>
</dbReference>
<keyword evidence="1" id="KW-1133">Transmembrane helix</keyword>
<sequence>MDSKYAYIEKQYIGRDYVRIFIRLIMAAFCFAAYVYERDRDNTQDLFLVVGFGIIGVSMLLLFLIQYKIIVDNGSVILDGLWTTKRVKIDLKSIVEVKKATYSRYFFNNPVYNLHTKGTIRFYSSGKDAVVLVDRDGLEYFIGTQRPNELLLVIKEEMRNLKNHGL</sequence>
<evidence type="ECO:0000256" key="1">
    <source>
        <dbReference type="SAM" id="Phobius"/>
    </source>
</evidence>
<evidence type="ECO:0000313" key="2">
    <source>
        <dbReference type="EMBL" id="SER71708.1"/>
    </source>
</evidence>
<name>A0A1H9RG75_9SPHI</name>
<dbReference type="AlphaFoldDB" id="A0A1H9RG75"/>
<feature type="transmembrane region" description="Helical" evidence="1">
    <location>
        <begin position="20"/>
        <end position="36"/>
    </location>
</feature>
<gene>
    <name evidence="2" type="ORF">SAMN04488023_114104</name>
</gene>
<proteinExistence type="predicted"/>
<dbReference type="Proteomes" id="UP000199572">
    <property type="component" value="Unassembled WGS sequence"/>
</dbReference>
<keyword evidence="1" id="KW-0472">Membrane</keyword>
<dbReference type="OrthoDB" id="706367at2"/>
<dbReference type="EMBL" id="FOGG01000014">
    <property type="protein sequence ID" value="SER71708.1"/>
    <property type="molecule type" value="Genomic_DNA"/>
</dbReference>
<dbReference type="STRING" id="390241.SAMN04488023_114104"/>
<accession>A0A1H9RG75</accession>
<evidence type="ECO:0000313" key="3">
    <source>
        <dbReference type="Proteomes" id="UP000199572"/>
    </source>
</evidence>
<protein>
    <submittedName>
        <fullName evidence="2">Uncharacterized protein</fullName>
    </submittedName>
</protein>
<keyword evidence="3" id="KW-1185">Reference proteome</keyword>